<protein>
    <submittedName>
        <fullName evidence="2">Uncharacterized protein</fullName>
    </submittedName>
</protein>
<feature type="region of interest" description="Disordered" evidence="1">
    <location>
        <begin position="271"/>
        <end position="297"/>
    </location>
</feature>
<sequence length="297" mass="33974">MSSLIVSNDLYLMMLEFAVENLFVPWTTEFDKVVLKKTTVMFRMLDEEWTPLSPNRQDCRPYQGSNCENEKFYGGRSVVFCVSADFFEKDASGVVVQLHVKKDVSEYFEMNSRQDVGYASVPVDDLLNGISRQIRERNELAEYLSDFYKRQIISRSTKGTYTLRSEDLQDTVATISLYIRISCLGRSVVTEIASIEGPCGLFRVHGELDEEDPYLTRKLTGRVAEGECWDDLPPIPRGRLVCRCEELVAKDVMDLSDDRFGYVVNDDTINGAPTPIRREPPRDLQDDYERGARCSCD</sequence>
<dbReference type="Pfam" id="PF14924">
    <property type="entry name" value="MAP10_N"/>
    <property type="match status" value="1"/>
</dbReference>
<proteinExistence type="predicted"/>
<accession>A0A3L8DCS1</accession>
<name>A0A3L8DCS1_OOCBI</name>
<feature type="compositionally biased region" description="Basic and acidic residues" evidence="1">
    <location>
        <begin position="276"/>
        <end position="297"/>
    </location>
</feature>
<gene>
    <name evidence="2" type="ORF">DMN91_009955</name>
</gene>
<reference evidence="2 3" key="1">
    <citation type="journal article" date="2018" name="Genome Res.">
        <title>The genomic architecture and molecular evolution of ant odorant receptors.</title>
        <authorList>
            <person name="McKenzie S.K."/>
            <person name="Kronauer D.J.C."/>
        </authorList>
    </citation>
    <scope>NUCLEOTIDE SEQUENCE [LARGE SCALE GENOMIC DNA]</scope>
    <source>
        <strain evidence="2">Clonal line C1</strain>
    </source>
</reference>
<dbReference type="Proteomes" id="UP000279307">
    <property type="component" value="Chromosome 10"/>
</dbReference>
<evidence type="ECO:0000313" key="3">
    <source>
        <dbReference type="Proteomes" id="UP000279307"/>
    </source>
</evidence>
<evidence type="ECO:0000313" key="2">
    <source>
        <dbReference type="EMBL" id="RLU17718.1"/>
    </source>
</evidence>
<dbReference type="EMBL" id="QOIP01000010">
    <property type="protein sequence ID" value="RLU17718.1"/>
    <property type="molecule type" value="Genomic_DNA"/>
</dbReference>
<comment type="caution">
    <text evidence="2">The sequence shown here is derived from an EMBL/GenBank/DDBJ whole genome shotgun (WGS) entry which is preliminary data.</text>
</comment>
<dbReference type="AlphaFoldDB" id="A0A3L8DCS1"/>
<evidence type="ECO:0000256" key="1">
    <source>
        <dbReference type="SAM" id="MobiDB-lite"/>
    </source>
</evidence>
<organism evidence="2 3">
    <name type="scientific">Ooceraea biroi</name>
    <name type="common">Clonal raider ant</name>
    <name type="synonym">Cerapachys biroi</name>
    <dbReference type="NCBI Taxonomy" id="2015173"/>
    <lineage>
        <taxon>Eukaryota</taxon>
        <taxon>Metazoa</taxon>
        <taxon>Ecdysozoa</taxon>
        <taxon>Arthropoda</taxon>
        <taxon>Hexapoda</taxon>
        <taxon>Insecta</taxon>
        <taxon>Pterygota</taxon>
        <taxon>Neoptera</taxon>
        <taxon>Endopterygota</taxon>
        <taxon>Hymenoptera</taxon>
        <taxon>Apocrita</taxon>
        <taxon>Aculeata</taxon>
        <taxon>Formicoidea</taxon>
        <taxon>Formicidae</taxon>
        <taxon>Dorylinae</taxon>
        <taxon>Ooceraea</taxon>
    </lineage>
</organism>
<dbReference type="OrthoDB" id="7699561at2759"/>